<dbReference type="InterPro" id="IPR007085">
    <property type="entry name" value="DNA/pantothenate-metab_flavo_C"/>
</dbReference>
<dbReference type="Gene3D" id="3.40.50.10300">
    <property type="entry name" value="CoaB-like"/>
    <property type="match status" value="1"/>
</dbReference>
<dbReference type="PANTHER" id="PTHR12290">
    <property type="entry name" value="CORNICHON-RELATED"/>
    <property type="match status" value="1"/>
</dbReference>
<dbReference type="EMBL" id="JARPUR010000002">
    <property type="protein sequence ID" value="KAK4881694.1"/>
    <property type="molecule type" value="Genomic_DNA"/>
</dbReference>
<evidence type="ECO:0000313" key="3">
    <source>
        <dbReference type="EMBL" id="KAK4881694.1"/>
    </source>
</evidence>
<proteinExistence type="inferred from homology"/>
<reference evidence="4" key="1">
    <citation type="submission" date="2023-01" db="EMBL/GenBank/DDBJ databases">
        <title>Key to firefly adult light organ development and bioluminescence: homeobox transcription factors regulate luciferase expression and transportation to peroxisome.</title>
        <authorList>
            <person name="Fu X."/>
        </authorList>
    </citation>
    <scope>NUCLEOTIDE SEQUENCE [LARGE SCALE GENOMIC DNA]</scope>
</reference>
<feature type="domain" description="DNA/pantothenate metabolism flavoprotein C-terminal" evidence="2">
    <location>
        <begin position="165"/>
        <end position="283"/>
    </location>
</feature>
<dbReference type="Proteomes" id="UP001353858">
    <property type="component" value="Unassembled WGS sequence"/>
</dbReference>
<dbReference type="InterPro" id="IPR035929">
    <property type="entry name" value="CoaB-like_sf"/>
</dbReference>
<name>A0AAN7PC25_9COLE</name>
<comment type="caution">
    <text evidence="3">The sequence shown here is derived from an EMBL/GenBank/DDBJ whole genome shotgun (WGS) entry which is preliminary data.</text>
</comment>
<dbReference type="Pfam" id="PF04127">
    <property type="entry name" value="DFP"/>
    <property type="match status" value="2"/>
</dbReference>
<comment type="similarity">
    <text evidence="1">Belongs to the PPC synthetase family.</text>
</comment>
<evidence type="ECO:0000256" key="1">
    <source>
        <dbReference type="ARBA" id="ARBA00005703"/>
    </source>
</evidence>
<dbReference type="GO" id="GO:0003824">
    <property type="term" value="F:catalytic activity"/>
    <property type="evidence" value="ECO:0007669"/>
    <property type="project" value="UniProtKB-ARBA"/>
</dbReference>
<sequence>MASHWEEFYSTHLPPSDFEDNRKLLKEFCERHNKSNQRIVLVTSGGTTVPLEHNTVRFVDNFSAGTRGAASAEYFLEHGYTVIFLHRVKSLEPFTRHFTGQMFMDMLELNERGPSTTITVKPDCVDIVAPILARYKNAQETGRILYVTFTTVSDYFWLLRAACECLAAFEAKALLYLAAAVSDFYIPSNEMPTHKIQSGAGAPTISLQLVPKMLAPLVSLWVPHAYVVSFKLETDDSILITKARDAMTKYKHKLVIGNILQSRRYRVVFVTPENNYEVILTREQMLNGLELEDSIVDNVIACHSDFLSAVTYKF</sequence>
<evidence type="ECO:0000259" key="2">
    <source>
        <dbReference type="Pfam" id="PF04127"/>
    </source>
</evidence>
<organism evidence="3 4">
    <name type="scientific">Aquatica leii</name>
    <dbReference type="NCBI Taxonomy" id="1421715"/>
    <lineage>
        <taxon>Eukaryota</taxon>
        <taxon>Metazoa</taxon>
        <taxon>Ecdysozoa</taxon>
        <taxon>Arthropoda</taxon>
        <taxon>Hexapoda</taxon>
        <taxon>Insecta</taxon>
        <taxon>Pterygota</taxon>
        <taxon>Neoptera</taxon>
        <taxon>Endopterygota</taxon>
        <taxon>Coleoptera</taxon>
        <taxon>Polyphaga</taxon>
        <taxon>Elateriformia</taxon>
        <taxon>Elateroidea</taxon>
        <taxon>Lampyridae</taxon>
        <taxon>Luciolinae</taxon>
        <taxon>Aquatica</taxon>
    </lineage>
</organism>
<dbReference type="SUPFAM" id="SSF102645">
    <property type="entry name" value="CoaB-like"/>
    <property type="match status" value="1"/>
</dbReference>
<feature type="domain" description="DNA/pantothenate metabolism flavoprotein C-terminal" evidence="2">
    <location>
        <begin position="38"/>
        <end position="91"/>
    </location>
</feature>
<evidence type="ECO:0000313" key="4">
    <source>
        <dbReference type="Proteomes" id="UP001353858"/>
    </source>
</evidence>
<accession>A0AAN7PC25</accession>
<dbReference type="GO" id="GO:0015937">
    <property type="term" value="P:coenzyme A biosynthetic process"/>
    <property type="evidence" value="ECO:0007669"/>
    <property type="project" value="UniProtKB-ARBA"/>
</dbReference>
<dbReference type="AlphaFoldDB" id="A0AAN7PC25"/>
<keyword evidence="4" id="KW-1185">Reference proteome</keyword>
<gene>
    <name evidence="3" type="ORF">RN001_005013</name>
</gene>
<protein>
    <recommendedName>
        <fullName evidence="2">DNA/pantothenate metabolism flavoprotein C-terminal domain-containing protein</fullName>
    </recommendedName>
</protein>